<dbReference type="EMBL" id="FOCX01000004">
    <property type="protein sequence ID" value="SEN68695.1"/>
    <property type="molecule type" value="Genomic_DNA"/>
</dbReference>
<evidence type="ECO:0000313" key="2">
    <source>
        <dbReference type="EMBL" id="SEN68695.1"/>
    </source>
</evidence>
<dbReference type="Gene3D" id="3.40.50.1820">
    <property type="entry name" value="alpha/beta hydrolase"/>
    <property type="match status" value="1"/>
</dbReference>
<dbReference type="PANTHER" id="PTHR43433:SF5">
    <property type="entry name" value="AB HYDROLASE-1 DOMAIN-CONTAINING PROTEIN"/>
    <property type="match status" value="1"/>
</dbReference>
<dbReference type="InterPro" id="IPR050471">
    <property type="entry name" value="AB_hydrolase"/>
</dbReference>
<organism evidence="2 3">
    <name type="scientific">Halorientalis persicus</name>
    <dbReference type="NCBI Taxonomy" id="1367881"/>
    <lineage>
        <taxon>Archaea</taxon>
        <taxon>Methanobacteriati</taxon>
        <taxon>Methanobacteriota</taxon>
        <taxon>Stenosarchaea group</taxon>
        <taxon>Halobacteria</taxon>
        <taxon>Halobacteriales</taxon>
        <taxon>Haloarculaceae</taxon>
        <taxon>Halorientalis</taxon>
    </lineage>
</organism>
<evidence type="ECO:0000259" key="1">
    <source>
        <dbReference type="Pfam" id="PF12697"/>
    </source>
</evidence>
<dbReference type="RefSeq" id="WP_092658647.1">
    <property type="nucleotide sequence ID" value="NZ_FOCX01000004.1"/>
</dbReference>
<dbReference type="GO" id="GO:0046503">
    <property type="term" value="P:glycerolipid catabolic process"/>
    <property type="evidence" value="ECO:0007669"/>
    <property type="project" value="TreeGrafter"/>
</dbReference>
<dbReference type="Pfam" id="PF12697">
    <property type="entry name" value="Abhydrolase_6"/>
    <property type="match status" value="1"/>
</dbReference>
<dbReference type="OrthoDB" id="111592at2157"/>
<dbReference type="PANTHER" id="PTHR43433">
    <property type="entry name" value="HYDROLASE, ALPHA/BETA FOLD FAMILY PROTEIN"/>
    <property type="match status" value="1"/>
</dbReference>
<reference evidence="3" key="1">
    <citation type="submission" date="2016-10" db="EMBL/GenBank/DDBJ databases">
        <authorList>
            <person name="Varghese N."/>
            <person name="Submissions S."/>
        </authorList>
    </citation>
    <scope>NUCLEOTIDE SEQUENCE [LARGE SCALE GENOMIC DNA]</scope>
    <source>
        <strain evidence="3">IBRC-M 10043</strain>
    </source>
</reference>
<keyword evidence="3" id="KW-1185">Reference proteome</keyword>
<name>A0A1H8IKD4_9EURY</name>
<accession>A0A1H8IKD4</accession>
<evidence type="ECO:0000313" key="3">
    <source>
        <dbReference type="Proteomes" id="UP000198775"/>
    </source>
</evidence>
<protein>
    <submittedName>
        <fullName evidence="2">Pimeloyl-ACP methyl ester carboxylesterase</fullName>
    </submittedName>
</protein>
<dbReference type="PRINTS" id="PR00111">
    <property type="entry name" value="ABHYDROLASE"/>
</dbReference>
<dbReference type="AlphaFoldDB" id="A0A1H8IKD4"/>
<dbReference type="Proteomes" id="UP000198775">
    <property type="component" value="Unassembled WGS sequence"/>
</dbReference>
<feature type="domain" description="AB hydrolase-1" evidence="1">
    <location>
        <begin position="29"/>
        <end position="249"/>
    </location>
</feature>
<proteinExistence type="predicted"/>
<dbReference type="InterPro" id="IPR000073">
    <property type="entry name" value="AB_hydrolase_1"/>
</dbReference>
<sequence length="262" mass="27480">MPTATNGDVELYYETAGTGPTVAFVEPAGYGAWCWSWLVDALAGPVETLVWDHRGTGRSDAPPGPCDVATLAADLEAVLADHGTRTVHLVGAGLGGMVALQHARDHGRAATLALLGTTADGSRVDAGALRDLQAPRDDPDALRSSLRDAFSPGIVEDHPEAVDRIVDWRAEDDADSAGWEAQRGAMTDFAMPDLYEVTTPALVVHGRHDAVVPVEAGQDLAEDLPRGTFDGIDAGHLVAAEEPAVVADALTGQLDEHADLDR</sequence>
<gene>
    <name evidence="2" type="ORF">SAMN05216388_1004187</name>
</gene>
<dbReference type="InterPro" id="IPR029058">
    <property type="entry name" value="AB_hydrolase_fold"/>
</dbReference>
<dbReference type="SUPFAM" id="SSF53474">
    <property type="entry name" value="alpha/beta-Hydrolases"/>
    <property type="match status" value="1"/>
</dbReference>
<dbReference type="GO" id="GO:0004806">
    <property type="term" value="F:triacylglycerol lipase activity"/>
    <property type="evidence" value="ECO:0007669"/>
    <property type="project" value="TreeGrafter"/>
</dbReference>